<sequence length="198" mass="22303">MNEHEFDTDMMDAIAMTMAKHFRSLIEKIAHGPASSFPDGVKQRAYRILEQDLRKALGVEGKVIVADAQPTPQVEEDPPEEAMCQAERDALAYVGDHDEDYWEKCGELFHPDYEPEYPRLAHIGESARTDDDYYADYVVSDFGLHTHVFRATLSEYLAACERLNLDPSDANADFPLALKEAMDAAHKIGMVPTPEAKR</sequence>
<dbReference type="Proteomes" id="UP000199302">
    <property type="component" value="Unassembled WGS sequence"/>
</dbReference>
<protein>
    <submittedName>
        <fullName evidence="1">Uncharacterized protein</fullName>
    </submittedName>
</protein>
<accession>A0A1I6EP52</accession>
<keyword evidence="2" id="KW-1185">Reference proteome</keyword>
<gene>
    <name evidence="1" type="ORF">SAMN04515673_1172</name>
</gene>
<name>A0A1I6EP52_9RHOB</name>
<dbReference type="EMBL" id="FOYI01000017">
    <property type="protein sequence ID" value="SFR19455.1"/>
    <property type="molecule type" value="Genomic_DNA"/>
</dbReference>
<dbReference type="AlphaFoldDB" id="A0A1I6EP52"/>
<organism evidence="1 2">
    <name type="scientific">Poseidonocella sedimentorum</name>
    <dbReference type="NCBI Taxonomy" id="871652"/>
    <lineage>
        <taxon>Bacteria</taxon>
        <taxon>Pseudomonadati</taxon>
        <taxon>Pseudomonadota</taxon>
        <taxon>Alphaproteobacteria</taxon>
        <taxon>Rhodobacterales</taxon>
        <taxon>Roseobacteraceae</taxon>
        <taxon>Poseidonocella</taxon>
    </lineage>
</organism>
<evidence type="ECO:0000313" key="1">
    <source>
        <dbReference type="EMBL" id="SFR19455.1"/>
    </source>
</evidence>
<reference evidence="1 2" key="1">
    <citation type="submission" date="2016-10" db="EMBL/GenBank/DDBJ databases">
        <authorList>
            <person name="de Groot N.N."/>
        </authorList>
    </citation>
    <scope>NUCLEOTIDE SEQUENCE [LARGE SCALE GENOMIC DNA]</scope>
    <source>
        <strain evidence="2">KMM 9023,NRIC 0796,JCM 17311,KCTC 23692</strain>
    </source>
</reference>
<evidence type="ECO:0000313" key="2">
    <source>
        <dbReference type="Proteomes" id="UP000199302"/>
    </source>
</evidence>
<proteinExistence type="predicted"/>